<reference evidence="2" key="1">
    <citation type="submission" date="2020-03" db="EMBL/GenBank/DDBJ databases">
        <title>Site-based positive gene gene selection in Geosmithia morbida across the United States reveals a broad range of putative effectors and factors for local host and environmental adapation.</title>
        <authorList>
            <person name="Onufrak A."/>
            <person name="Murdoch R.W."/>
            <person name="Gazis R."/>
            <person name="Huff M."/>
            <person name="Staton M."/>
            <person name="Klingeman W."/>
            <person name="Hadziabdic D."/>
        </authorList>
    </citation>
    <scope>NUCLEOTIDE SEQUENCE</scope>
    <source>
        <strain evidence="2">1262</strain>
    </source>
</reference>
<feature type="compositionally biased region" description="Polar residues" evidence="1">
    <location>
        <begin position="10"/>
        <end position="21"/>
    </location>
</feature>
<protein>
    <submittedName>
        <fullName evidence="2">Uncharacterized protein</fullName>
    </submittedName>
</protein>
<evidence type="ECO:0000313" key="3">
    <source>
        <dbReference type="Proteomes" id="UP000749293"/>
    </source>
</evidence>
<proteinExistence type="predicted"/>
<organism evidence="2 3">
    <name type="scientific">Geosmithia morbida</name>
    <dbReference type="NCBI Taxonomy" id="1094350"/>
    <lineage>
        <taxon>Eukaryota</taxon>
        <taxon>Fungi</taxon>
        <taxon>Dikarya</taxon>
        <taxon>Ascomycota</taxon>
        <taxon>Pezizomycotina</taxon>
        <taxon>Sordariomycetes</taxon>
        <taxon>Hypocreomycetidae</taxon>
        <taxon>Hypocreales</taxon>
        <taxon>Bionectriaceae</taxon>
        <taxon>Geosmithia</taxon>
    </lineage>
</organism>
<dbReference type="EMBL" id="JAANYQ010000011">
    <property type="protein sequence ID" value="KAF4121864.1"/>
    <property type="molecule type" value="Genomic_DNA"/>
</dbReference>
<dbReference type="OrthoDB" id="2156052at2759"/>
<evidence type="ECO:0000256" key="1">
    <source>
        <dbReference type="SAM" id="MobiDB-lite"/>
    </source>
</evidence>
<evidence type="ECO:0000313" key="2">
    <source>
        <dbReference type="EMBL" id="KAF4121864.1"/>
    </source>
</evidence>
<sequence>MRPSQGGQSGTTTQPFGQASSYAAGRSRVASPVDTGGWGRAGAALDAGQLGEDWTRRLPRPSDREYCTQACLRGLCDGSDMDPLCPNWGAHRRPPDGSGPERTRHPLSRAALAGEAVRQLEAVTSPYVSERSRAAKVGPWQHLGARSVVTKLELDGYGYTMVAKVVYEEKAGVLEREEAVYAGLGLVGRTRGVVVPVSLGCATLTRRFPLDPYRQRQPVRGPALRHMMLMSYAGPPLAGDPVSLPDPAEVDVEVERQRTMAELDALGLVKHGERSLSTFTWCQESRRVMELDFEMAYLIPHRM</sequence>
<name>A0A9P5D4V1_9HYPO</name>
<dbReference type="Proteomes" id="UP000749293">
    <property type="component" value="Unassembled WGS sequence"/>
</dbReference>
<keyword evidence="3" id="KW-1185">Reference proteome</keyword>
<accession>A0A9P5D4V1</accession>
<dbReference type="GeneID" id="55967934"/>
<gene>
    <name evidence="2" type="ORF">GMORB2_1704</name>
</gene>
<dbReference type="RefSeq" id="XP_035320516.1">
    <property type="nucleotide sequence ID" value="XM_035463685.1"/>
</dbReference>
<feature type="region of interest" description="Disordered" evidence="1">
    <location>
        <begin position="1"/>
        <end position="44"/>
    </location>
</feature>
<comment type="caution">
    <text evidence="2">The sequence shown here is derived from an EMBL/GenBank/DDBJ whole genome shotgun (WGS) entry which is preliminary data.</text>
</comment>
<dbReference type="AlphaFoldDB" id="A0A9P5D4V1"/>